<dbReference type="Proteomes" id="UP000054516">
    <property type="component" value="Unassembled WGS sequence"/>
</dbReference>
<reference evidence="1" key="1">
    <citation type="submission" date="2016-03" db="EMBL/GenBank/DDBJ databases">
        <title>Draft genome sequence of Rosellinia necatrix.</title>
        <authorList>
            <person name="Kanematsu S."/>
        </authorList>
    </citation>
    <scope>NUCLEOTIDE SEQUENCE [LARGE SCALE GENOMIC DNA]</scope>
    <source>
        <strain evidence="1">W97</strain>
    </source>
</reference>
<sequence>MPLALPRRHGDAVSIFEFETQANDGATDTSIVNNGLGTNNEDFLLVADS</sequence>
<dbReference type="AlphaFoldDB" id="A0A1S8A668"/>
<accession>A0A1S8A668</accession>
<proteinExistence type="predicted"/>
<name>A0A1S8A668_ROSNE</name>
<organism evidence="1">
    <name type="scientific">Rosellinia necatrix</name>
    <name type="common">White root-rot fungus</name>
    <dbReference type="NCBI Taxonomy" id="77044"/>
    <lineage>
        <taxon>Eukaryota</taxon>
        <taxon>Fungi</taxon>
        <taxon>Dikarya</taxon>
        <taxon>Ascomycota</taxon>
        <taxon>Pezizomycotina</taxon>
        <taxon>Sordariomycetes</taxon>
        <taxon>Xylariomycetidae</taxon>
        <taxon>Xylariales</taxon>
        <taxon>Xylariaceae</taxon>
        <taxon>Rosellinia</taxon>
    </lineage>
</organism>
<dbReference type="EMBL" id="DF977453">
    <property type="protein sequence ID" value="GAW25519.1"/>
    <property type="molecule type" value="Genomic_DNA"/>
</dbReference>
<keyword evidence="2" id="KW-1185">Reference proteome</keyword>
<gene>
    <name evidence="1" type="ORF">SAMD00023353_0800850</name>
</gene>
<evidence type="ECO:0000313" key="2">
    <source>
        <dbReference type="Proteomes" id="UP000054516"/>
    </source>
</evidence>
<evidence type="ECO:0000313" key="1">
    <source>
        <dbReference type="EMBL" id="GAW25519.1"/>
    </source>
</evidence>
<protein>
    <submittedName>
        <fullName evidence="1">Uncharacterized protein</fullName>
    </submittedName>
</protein>